<name>A0A6G9H235_9ACTN</name>
<dbReference type="EMBL" id="CP050177">
    <property type="protein sequence ID" value="QIQ04602.1"/>
    <property type="molecule type" value="Genomic_DNA"/>
</dbReference>
<accession>A0A6G9H235</accession>
<gene>
    <name evidence="3" type="ORF">HA039_21995</name>
</gene>
<dbReference type="KEGG" id="slia:HA039_21995"/>
<protein>
    <recommendedName>
        <fullName evidence="5">Competence protein CoiA</fullName>
    </recommendedName>
</protein>
<organism evidence="3 4">
    <name type="scientific">Streptomyces liangshanensis</name>
    <dbReference type="NCBI Taxonomy" id="2717324"/>
    <lineage>
        <taxon>Bacteria</taxon>
        <taxon>Bacillati</taxon>
        <taxon>Actinomycetota</taxon>
        <taxon>Actinomycetes</taxon>
        <taxon>Kitasatosporales</taxon>
        <taxon>Streptomycetaceae</taxon>
        <taxon>Streptomyces</taxon>
    </lineage>
</organism>
<evidence type="ECO:0008006" key="5">
    <source>
        <dbReference type="Google" id="ProtNLM"/>
    </source>
</evidence>
<feature type="domain" description="Competence protein CoiA-like N-terminal" evidence="2">
    <location>
        <begin position="20"/>
        <end position="54"/>
    </location>
</feature>
<evidence type="ECO:0000313" key="4">
    <source>
        <dbReference type="Proteomes" id="UP000501179"/>
    </source>
</evidence>
<dbReference type="Pfam" id="PF25164">
    <property type="entry name" value="CoiA_N"/>
    <property type="match status" value="1"/>
</dbReference>
<dbReference type="Pfam" id="PF06054">
    <property type="entry name" value="CoiA_nuc"/>
    <property type="match status" value="1"/>
</dbReference>
<dbReference type="AlphaFoldDB" id="A0A6G9H235"/>
<reference evidence="3 4" key="1">
    <citation type="submission" date="2020-03" db="EMBL/GenBank/DDBJ databases">
        <title>A novel species.</title>
        <authorList>
            <person name="Gao J."/>
        </authorList>
    </citation>
    <scope>NUCLEOTIDE SEQUENCE [LARGE SCALE GENOMIC DNA]</scope>
    <source>
        <strain evidence="3 4">QMT-12</strain>
    </source>
</reference>
<feature type="domain" description="Competence protein CoiA nuclease-like" evidence="1">
    <location>
        <begin position="59"/>
        <end position="147"/>
    </location>
</feature>
<dbReference type="RefSeq" id="WP_167032628.1">
    <property type="nucleotide sequence ID" value="NZ_CP050177.1"/>
</dbReference>
<sequence length="252" mass="28018">MLLIAEQSDGSRVEASRDLGQDTYLCPMCRSSVILKRGRKVAAHFAHAPDSNCPGAESESWRHLLAKRVLMDEFTALGWAARMEVPHQAAGRRVDVGVKVPHPRGTCYIAVEVQDSAIQVDTMKARVEADRRIGYHATVWLFTSHRAAALMYAEPDHEVRVPDEMLWVANRYGQGIPIIDPEERAVWVASLGSIHRDGESHEWYAEGGELTGVDYPGRTLRKTKSIVRTLGGFDFRLVAGKFGDSWAVSFAC</sequence>
<proteinExistence type="predicted"/>
<dbReference type="InterPro" id="IPR057253">
    <property type="entry name" value="CoiA-like_N"/>
</dbReference>
<dbReference type="InterPro" id="IPR010330">
    <property type="entry name" value="CoiA_nuc"/>
</dbReference>
<evidence type="ECO:0000313" key="3">
    <source>
        <dbReference type="EMBL" id="QIQ04602.1"/>
    </source>
</evidence>
<evidence type="ECO:0000259" key="1">
    <source>
        <dbReference type="Pfam" id="PF06054"/>
    </source>
</evidence>
<keyword evidence="4" id="KW-1185">Reference proteome</keyword>
<evidence type="ECO:0000259" key="2">
    <source>
        <dbReference type="Pfam" id="PF25164"/>
    </source>
</evidence>
<dbReference type="Proteomes" id="UP000501179">
    <property type="component" value="Chromosome"/>
</dbReference>